<dbReference type="EMBL" id="PCRN01000034">
    <property type="protein sequence ID" value="PIP22396.1"/>
    <property type="molecule type" value="Genomic_DNA"/>
</dbReference>
<evidence type="ECO:0000313" key="2">
    <source>
        <dbReference type="Proteomes" id="UP000229054"/>
    </source>
</evidence>
<proteinExistence type="predicted"/>
<reference evidence="1 2" key="1">
    <citation type="submission" date="2017-09" db="EMBL/GenBank/DDBJ databases">
        <title>Depth-based differentiation of microbial function through sediment-hosted aquifers and enrichment of novel symbionts in the deep terrestrial subsurface.</title>
        <authorList>
            <person name="Probst A.J."/>
            <person name="Ladd B."/>
            <person name="Jarett J.K."/>
            <person name="Geller-Mcgrath D.E."/>
            <person name="Sieber C.M."/>
            <person name="Emerson J.B."/>
            <person name="Anantharaman K."/>
            <person name="Thomas B.C."/>
            <person name="Malmstrom R."/>
            <person name="Stieglmeier M."/>
            <person name="Klingl A."/>
            <person name="Woyke T."/>
            <person name="Ryan C.M."/>
            <person name="Banfield J.F."/>
        </authorList>
    </citation>
    <scope>NUCLEOTIDE SEQUENCE [LARGE SCALE GENOMIC DNA]</scope>
    <source>
        <strain evidence="1">CG23_combo_of_CG06-09_8_20_14_all_39_25</strain>
    </source>
</reference>
<dbReference type="Proteomes" id="UP000229054">
    <property type="component" value="Unassembled WGS sequence"/>
</dbReference>
<dbReference type="AlphaFoldDB" id="A0A2G9YT28"/>
<evidence type="ECO:0000313" key="1">
    <source>
        <dbReference type="EMBL" id="PIP22396.1"/>
    </source>
</evidence>
<gene>
    <name evidence="1" type="ORF">COX38_00850</name>
</gene>
<comment type="caution">
    <text evidence="1">The sequence shown here is derived from an EMBL/GenBank/DDBJ whole genome shotgun (WGS) entry which is preliminary data.</text>
</comment>
<organism evidence="1 2">
    <name type="scientific">Candidatus Nealsonbacteria bacterium CG23_combo_of_CG06-09_8_20_14_all_39_25</name>
    <dbReference type="NCBI Taxonomy" id="1974723"/>
    <lineage>
        <taxon>Bacteria</taxon>
        <taxon>Candidatus Nealsoniibacteriota</taxon>
    </lineage>
</organism>
<protein>
    <recommendedName>
        <fullName evidence="3">CD-NTase-associated protein 12/Pycsar effector protein TIR domain-containing protein</fullName>
    </recommendedName>
</protein>
<accession>A0A2G9YT28</accession>
<dbReference type="Gene3D" id="3.40.50.450">
    <property type="match status" value="1"/>
</dbReference>
<dbReference type="SUPFAM" id="SSF52309">
    <property type="entry name" value="N-(deoxy)ribosyltransferase-like"/>
    <property type="match status" value="1"/>
</dbReference>
<evidence type="ECO:0008006" key="3">
    <source>
        <dbReference type="Google" id="ProtNLM"/>
    </source>
</evidence>
<name>A0A2G9YT28_9BACT</name>
<sequence>MSFLEKFREAKEFLEKQGHKIIVPEKDPMPEPIPPSVKKKAMEKFNENLKKSDAILVMNYTKDEKENHIGANTLMEMGMAFIIQKKIFVLNPSPEFCKDELEAIEVQFLDGDLSRIK</sequence>